<keyword evidence="4 10" id="KW-0240">DNA-directed RNA polymerase</keyword>
<dbReference type="SUPFAM" id="SSF63562">
    <property type="entry name" value="RPB6/omega subunit-like"/>
    <property type="match status" value="1"/>
</dbReference>
<dbReference type="HAMAP" id="MF_00366">
    <property type="entry name" value="RNApol_bact_RpoZ"/>
    <property type="match status" value="1"/>
</dbReference>
<proteinExistence type="inferred from homology"/>
<evidence type="ECO:0000256" key="10">
    <source>
        <dbReference type="HAMAP-Rule" id="MF_00366"/>
    </source>
</evidence>
<dbReference type="SMART" id="SM01409">
    <property type="entry name" value="RNA_pol_Rpb6"/>
    <property type="match status" value="1"/>
</dbReference>
<organism evidence="11 12">
    <name type="scientific">Clostridium collagenovorans DSM 3089</name>
    <dbReference type="NCBI Taxonomy" id="1121306"/>
    <lineage>
        <taxon>Bacteria</taxon>
        <taxon>Bacillati</taxon>
        <taxon>Bacillota</taxon>
        <taxon>Clostridia</taxon>
        <taxon>Eubacteriales</taxon>
        <taxon>Clostridiaceae</taxon>
        <taxon>Clostridium</taxon>
    </lineage>
</organism>
<dbReference type="Proteomes" id="UP000184526">
    <property type="component" value="Unassembled WGS sequence"/>
</dbReference>
<evidence type="ECO:0000313" key="12">
    <source>
        <dbReference type="Proteomes" id="UP000184526"/>
    </source>
</evidence>
<dbReference type="GO" id="GO:0003677">
    <property type="term" value="F:DNA binding"/>
    <property type="evidence" value="ECO:0007669"/>
    <property type="project" value="UniProtKB-UniRule"/>
</dbReference>
<evidence type="ECO:0000256" key="3">
    <source>
        <dbReference type="ARBA" id="ARBA00013725"/>
    </source>
</evidence>
<evidence type="ECO:0000256" key="6">
    <source>
        <dbReference type="ARBA" id="ARBA00022695"/>
    </source>
</evidence>
<keyword evidence="7 10" id="KW-0804">Transcription</keyword>
<dbReference type="Pfam" id="PF01192">
    <property type="entry name" value="RNA_pol_Rpb6"/>
    <property type="match status" value="1"/>
</dbReference>
<comment type="subunit">
    <text evidence="10">The RNAP catalytic core consists of 2 alpha, 1 beta, 1 beta' and 1 omega subunit. When a sigma factor is associated with the core the holoenzyme is formed, which can initiate transcription.</text>
</comment>
<keyword evidence="5 10" id="KW-0808">Transferase</keyword>
<dbReference type="EC" id="2.7.7.6" evidence="2 10"/>
<evidence type="ECO:0000256" key="4">
    <source>
        <dbReference type="ARBA" id="ARBA00022478"/>
    </source>
</evidence>
<dbReference type="GO" id="GO:0000428">
    <property type="term" value="C:DNA-directed RNA polymerase complex"/>
    <property type="evidence" value="ECO:0007669"/>
    <property type="project" value="UniProtKB-KW"/>
</dbReference>
<keyword evidence="6 10" id="KW-0548">Nucleotidyltransferase</keyword>
<dbReference type="PANTHER" id="PTHR34476:SF1">
    <property type="entry name" value="DNA-DIRECTED RNA POLYMERASE SUBUNIT OMEGA"/>
    <property type="match status" value="1"/>
</dbReference>
<gene>
    <name evidence="10" type="primary">rpoZ</name>
    <name evidence="11" type="ORF">SAMN02745196_00281</name>
</gene>
<comment type="similarity">
    <text evidence="1 10">Belongs to the RNA polymerase subunit omega family.</text>
</comment>
<dbReference type="EMBL" id="FQXP01000003">
    <property type="protein sequence ID" value="SHH41168.1"/>
    <property type="molecule type" value="Genomic_DNA"/>
</dbReference>
<evidence type="ECO:0000256" key="9">
    <source>
        <dbReference type="ARBA" id="ARBA00048552"/>
    </source>
</evidence>
<evidence type="ECO:0000313" key="11">
    <source>
        <dbReference type="EMBL" id="SHH41168.1"/>
    </source>
</evidence>
<dbReference type="AlphaFoldDB" id="A0A1M5SS96"/>
<keyword evidence="12" id="KW-1185">Reference proteome</keyword>
<evidence type="ECO:0000256" key="1">
    <source>
        <dbReference type="ARBA" id="ARBA00006711"/>
    </source>
</evidence>
<reference evidence="11 12" key="1">
    <citation type="submission" date="2016-11" db="EMBL/GenBank/DDBJ databases">
        <authorList>
            <person name="Jaros S."/>
            <person name="Januszkiewicz K."/>
            <person name="Wedrychowicz H."/>
        </authorList>
    </citation>
    <scope>NUCLEOTIDE SEQUENCE [LARGE SCALE GENOMIC DNA]</scope>
    <source>
        <strain evidence="11 12">DSM 3089</strain>
    </source>
</reference>
<protein>
    <recommendedName>
        <fullName evidence="3 10">DNA-directed RNA polymerase subunit omega</fullName>
        <shortName evidence="10">RNAP omega subunit</shortName>
        <ecNumber evidence="2 10">2.7.7.6</ecNumber>
    </recommendedName>
    <alternativeName>
        <fullName evidence="10">RNA polymerase omega subunit</fullName>
    </alternativeName>
    <alternativeName>
        <fullName evidence="8 10">Transcriptase subunit omega</fullName>
    </alternativeName>
</protein>
<dbReference type="PANTHER" id="PTHR34476">
    <property type="entry name" value="DNA-DIRECTED RNA POLYMERASE SUBUNIT OMEGA"/>
    <property type="match status" value="1"/>
</dbReference>
<evidence type="ECO:0000256" key="2">
    <source>
        <dbReference type="ARBA" id="ARBA00012418"/>
    </source>
</evidence>
<evidence type="ECO:0000256" key="7">
    <source>
        <dbReference type="ARBA" id="ARBA00023163"/>
    </source>
</evidence>
<dbReference type="InterPro" id="IPR036161">
    <property type="entry name" value="RPB6/omega-like_sf"/>
</dbReference>
<dbReference type="STRING" id="1121306.SAMN02745196_00281"/>
<comment type="catalytic activity">
    <reaction evidence="9 10">
        <text>RNA(n) + a ribonucleoside 5'-triphosphate = RNA(n+1) + diphosphate</text>
        <dbReference type="Rhea" id="RHEA:21248"/>
        <dbReference type="Rhea" id="RHEA-COMP:14527"/>
        <dbReference type="Rhea" id="RHEA-COMP:17342"/>
        <dbReference type="ChEBI" id="CHEBI:33019"/>
        <dbReference type="ChEBI" id="CHEBI:61557"/>
        <dbReference type="ChEBI" id="CHEBI:140395"/>
        <dbReference type="EC" id="2.7.7.6"/>
    </reaction>
</comment>
<comment type="function">
    <text evidence="10">Promotes RNA polymerase assembly. Latches the N- and C-terminal regions of the beta' subunit thereby facilitating its interaction with the beta and alpha subunits.</text>
</comment>
<dbReference type="RefSeq" id="WP_072829321.1">
    <property type="nucleotide sequence ID" value="NZ_FQXP01000003.1"/>
</dbReference>
<dbReference type="InterPro" id="IPR006110">
    <property type="entry name" value="Pol_omega/Rpo6/RPB6"/>
</dbReference>
<dbReference type="NCBIfam" id="TIGR00690">
    <property type="entry name" value="rpoZ"/>
    <property type="match status" value="1"/>
</dbReference>
<dbReference type="InterPro" id="IPR003716">
    <property type="entry name" value="DNA-dir_RNA_pol_omega"/>
</dbReference>
<evidence type="ECO:0000256" key="5">
    <source>
        <dbReference type="ARBA" id="ARBA00022679"/>
    </source>
</evidence>
<accession>A0A1M5SS96</accession>
<dbReference type="GO" id="GO:0003899">
    <property type="term" value="F:DNA-directed RNA polymerase activity"/>
    <property type="evidence" value="ECO:0007669"/>
    <property type="project" value="UniProtKB-UniRule"/>
</dbReference>
<evidence type="ECO:0000256" key="8">
    <source>
        <dbReference type="ARBA" id="ARBA00029924"/>
    </source>
</evidence>
<sequence>MVKSDSMINPSIVNLLKHVDNRYSLIVATSKRARQLIDKEPVLIERNFLKPLTTAINEVHEGAIIVERIKEGIK</sequence>
<dbReference type="GO" id="GO:0006351">
    <property type="term" value="P:DNA-templated transcription"/>
    <property type="evidence" value="ECO:0007669"/>
    <property type="project" value="UniProtKB-UniRule"/>
</dbReference>
<dbReference type="Gene3D" id="3.90.940.10">
    <property type="match status" value="1"/>
</dbReference>
<name>A0A1M5SS96_9CLOT</name>